<dbReference type="InterPro" id="IPR039446">
    <property type="entry name" value="DauR-like"/>
</dbReference>
<feature type="domain" description="Transcriptional regulator DauR-like HTH" evidence="2">
    <location>
        <begin position="150"/>
        <end position="210"/>
    </location>
</feature>
<dbReference type="RefSeq" id="WP_092050787.1">
    <property type="nucleotide sequence ID" value="NZ_FNZF01000001.1"/>
</dbReference>
<dbReference type="EMBL" id="FNZF01000001">
    <property type="protein sequence ID" value="SEI93636.1"/>
    <property type="molecule type" value="Genomic_DNA"/>
</dbReference>
<gene>
    <name evidence="3" type="ORF">SAMN04488127_0833</name>
</gene>
<dbReference type="Gene3D" id="3.30.450.20">
    <property type="entry name" value="PAS domain"/>
    <property type="match status" value="1"/>
</dbReference>
<protein>
    <submittedName>
        <fullName evidence="3">Predicted transcriptional regulator YheO, contains PAS and DNA-binding HTH domains</fullName>
    </submittedName>
</protein>
<dbReference type="GO" id="GO:0003677">
    <property type="term" value="F:DNA binding"/>
    <property type="evidence" value="ECO:0007669"/>
    <property type="project" value="UniProtKB-KW"/>
</dbReference>
<dbReference type="STRING" id="426757.SAMN04488127_0833"/>
<feature type="domain" description="YheO-like" evidence="1">
    <location>
        <begin position="11"/>
        <end position="121"/>
    </location>
</feature>
<dbReference type="OrthoDB" id="9796595at2"/>
<dbReference type="Pfam" id="PF08348">
    <property type="entry name" value="PAS_6"/>
    <property type="match status" value="1"/>
</dbReference>
<evidence type="ECO:0000259" key="1">
    <source>
        <dbReference type="Pfam" id="PF08348"/>
    </source>
</evidence>
<dbReference type="InterPro" id="IPR039445">
    <property type="entry name" value="DauR-like_HTH"/>
</dbReference>
<dbReference type="Proteomes" id="UP000199200">
    <property type="component" value="Unassembled WGS sequence"/>
</dbReference>
<accession>A0A1H6UPK4</accession>
<keyword evidence="4" id="KW-1185">Reference proteome</keyword>
<evidence type="ECO:0000313" key="4">
    <source>
        <dbReference type="Proteomes" id="UP000199200"/>
    </source>
</evidence>
<dbReference type="PANTHER" id="PTHR35568">
    <property type="entry name" value="TRANSCRIPTIONAL REGULATOR DAUR"/>
    <property type="match status" value="1"/>
</dbReference>
<name>A0A1H6UPK4_9BACL</name>
<dbReference type="InterPro" id="IPR013559">
    <property type="entry name" value="YheO"/>
</dbReference>
<evidence type="ECO:0000313" key="3">
    <source>
        <dbReference type="EMBL" id="SEI93636.1"/>
    </source>
</evidence>
<dbReference type="AlphaFoldDB" id="A0A1H6UPK4"/>
<evidence type="ECO:0000259" key="2">
    <source>
        <dbReference type="Pfam" id="PF13309"/>
    </source>
</evidence>
<dbReference type="PANTHER" id="PTHR35568:SF1">
    <property type="entry name" value="TRANSCRIPTIONAL REGULATOR DAUR"/>
    <property type="match status" value="1"/>
</dbReference>
<sequence>MTANEHQDIFNRYIPIADMIAATFGSRCEVVIHNLRDLESSLIYITGNVTGRKIGAPTTEVILKELRNQEDGIGDMLGQVSRTEDGKFIRTSTSFIRDSRGKVIGFMGINFNISAFAEMESVISEFTAGMSDAFVPPKESYAQTVGEVFEKLIDDALQEVGVPIEKMKKSDKVRFVKKLEENGVFLIQGAAERISAVLGVTKQSVYNYLDKAR</sequence>
<reference evidence="4" key="1">
    <citation type="submission" date="2016-10" db="EMBL/GenBank/DDBJ databases">
        <authorList>
            <person name="Varghese N."/>
            <person name="Submissions S."/>
        </authorList>
    </citation>
    <scope>NUCLEOTIDE SEQUENCE [LARGE SCALE GENOMIC DNA]</scope>
    <source>
        <strain evidence="4">CGMCC 1.6763</strain>
    </source>
</reference>
<keyword evidence="3" id="KW-0238">DNA-binding</keyword>
<dbReference type="Pfam" id="PF13309">
    <property type="entry name" value="HTH_22"/>
    <property type="match status" value="1"/>
</dbReference>
<organism evidence="3 4">
    <name type="scientific">Bhargavaea ginsengi</name>
    <dbReference type="NCBI Taxonomy" id="426757"/>
    <lineage>
        <taxon>Bacteria</taxon>
        <taxon>Bacillati</taxon>
        <taxon>Bacillota</taxon>
        <taxon>Bacilli</taxon>
        <taxon>Bacillales</taxon>
        <taxon>Caryophanaceae</taxon>
        <taxon>Bhargavaea</taxon>
    </lineage>
</organism>
<proteinExistence type="predicted"/>